<dbReference type="AlphaFoldDB" id="A0A518B8F0"/>
<dbReference type="Gene3D" id="3.40.50.1390">
    <property type="entry name" value="Resolvase, N-terminal catalytic domain"/>
    <property type="match status" value="1"/>
</dbReference>
<keyword evidence="4" id="KW-1185">Reference proteome</keyword>
<evidence type="ECO:0000313" key="4">
    <source>
        <dbReference type="Proteomes" id="UP000317093"/>
    </source>
</evidence>
<dbReference type="Pfam" id="PF00239">
    <property type="entry name" value="Resolvase"/>
    <property type="match status" value="1"/>
</dbReference>
<evidence type="ECO:0000259" key="2">
    <source>
        <dbReference type="SMART" id="SM00857"/>
    </source>
</evidence>
<dbReference type="KEGG" id="knv:Pan216_41270"/>
<sequence>MASIQLEPPLQPRSDNVLRVVLVVRISTVHQDARSLEDQAALLRRWVHDRYDGEVEFRKIASRGSGEHLDRVELNELEETIESRRYDLVMAEDLGRICRRTRAFEFCELAEDADARLIAVNDNVDTAVEEWRLAAVFSVFRHEGDNRNTSKRIRRTLRNRFQHGGVVQTLPYGYEKSNGSSLDTDVRKRPEAESVYSTWFDKLEDGATYSEIADWLNENEIPTGQWCRLSKWTPQMVSRVTNNPILKGVRQRNKKISKRLNKTGRSRSVHAPIDELLERSCAHLAFIEPERYDRTIRMLKRRNQKYCRGLKEGVDSRKNVPKKRTVWPGQSITCGICGRGFHYGGNGQSDHLICIGSKEYCCWNGVSFSGPMAASKICDAILKEVYKLPDYDEAQTIELRRQLEEHHRTRDDSRRRLEQELRQLRRQIDNVMSLVREGGPLRSPREELRRLEDEESLIKDELFAMNGKERDSAVLPSRELILANATRWCVELARDSPEFARVMRTLIPDLRVYPVRSIDGGRTVVRAEFTLHLSSVLLDCHGVQCPELLRIPMAVDLFDPPQRISFMTEVMRLWHEGKLTEREIAAQLGITQPVVQRAKRLARLLQEMSLDDPYGRVLDASGLGSKYRRHLHPRYRFDPLIE</sequence>
<feature type="coiled-coil region" evidence="1">
    <location>
        <begin position="403"/>
        <end position="437"/>
    </location>
</feature>
<dbReference type="Gene3D" id="1.10.10.60">
    <property type="entry name" value="Homeodomain-like"/>
    <property type="match status" value="1"/>
</dbReference>
<dbReference type="SMART" id="SM00857">
    <property type="entry name" value="Resolvase"/>
    <property type="match status" value="1"/>
</dbReference>
<dbReference type="EMBL" id="CP036279">
    <property type="protein sequence ID" value="QDU63249.1"/>
    <property type="molecule type" value="Genomic_DNA"/>
</dbReference>
<dbReference type="Gene3D" id="3.90.1750.20">
    <property type="entry name" value="Putative Large Serine Recombinase, Chain B, Domain 2"/>
    <property type="match status" value="1"/>
</dbReference>
<dbReference type="InterPro" id="IPR050639">
    <property type="entry name" value="SSR_resolvase"/>
</dbReference>
<gene>
    <name evidence="3" type="ORF">Pan216_41270</name>
</gene>
<dbReference type="InterPro" id="IPR036162">
    <property type="entry name" value="Resolvase-like_N_sf"/>
</dbReference>
<accession>A0A518B8F0</accession>
<dbReference type="PANTHER" id="PTHR30461:SF23">
    <property type="entry name" value="DNA RECOMBINASE-RELATED"/>
    <property type="match status" value="1"/>
</dbReference>
<dbReference type="Pfam" id="PF07508">
    <property type="entry name" value="Recombinase"/>
    <property type="match status" value="1"/>
</dbReference>
<dbReference type="InterPro" id="IPR006119">
    <property type="entry name" value="Resolv_N"/>
</dbReference>
<name>A0A518B8F0_9BACT</name>
<dbReference type="GO" id="GO:0000150">
    <property type="term" value="F:DNA strand exchange activity"/>
    <property type="evidence" value="ECO:0007669"/>
    <property type="project" value="InterPro"/>
</dbReference>
<dbReference type="PANTHER" id="PTHR30461">
    <property type="entry name" value="DNA-INVERTASE FROM LAMBDOID PROPHAGE"/>
    <property type="match status" value="1"/>
</dbReference>
<evidence type="ECO:0000313" key="3">
    <source>
        <dbReference type="EMBL" id="QDU63249.1"/>
    </source>
</evidence>
<dbReference type="RefSeq" id="WP_419192754.1">
    <property type="nucleotide sequence ID" value="NZ_CP036279.1"/>
</dbReference>
<dbReference type="GO" id="GO:0003677">
    <property type="term" value="F:DNA binding"/>
    <property type="evidence" value="ECO:0007669"/>
    <property type="project" value="InterPro"/>
</dbReference>
<dbReference type="SUPFAM" id="SSF53041">
    <property type="entry name" value="Resolvase-like"/>
    <property type="match status" value="1"/>
</dbReference>
<keyword evidence="1" id="KW-0175">Coiled coil</keyword>
<protein>
    <submittedName>
        <fullName evidence="3">Recombinase</fullName>
    </submittedName>
</protein>
<dbReference type="CDD" id="cd00338">
    <property type="entry name" value="Ser_Recombinase"/>
    <property type="match status" value="1"/>
</dbReference>
<dbReference type="InterPro" id="IPR011109">
    <property type="entry name" value="DNA_bind_recombinase_dom"/>
</dbReference>
<reference evidence="3 4" key="1">
    <citation type="submission" date="2019-02" db="EMBL/GenBank/DDBJ databases">
        <title>Deep-cultivation of Planctomycetes and their phenomic and genomic characterization uncovers novel biology.</title>
        <authorList>
            <person name="Wiegand S."/>
            <person name="Jogler M."/>
            <person name="Boedeker C."/>
            <person name="Pinto D."/>
            <person name="Vollmers J."/>
            <person name="Rivas-Marin E."/>
            <person name="Kohn T."/>
            <person name="Peeters S.H."/>
            <person name="Heuer A."/>
            <person name="Rast P."/>
            <person name="Oberbeckmann S."/>
            <person name="Bunk B."/>
            <person name="Jeske O."/>
            <person name="Meyerdierks A."/>
            <person name="Storesund J.E."/>
            <person name="Kallscheuer N."/>
            <person name="Luecker S."/>
            <person name="Lage O.M."/>
            <person name="Pohl T."/>
            <person name="Merkel B.J."/>
            <person name="Hornburger P."/>
            <person name="Mueller R.-W."/>
            <person name="Bruemmer F."/>
            <person name="Labrenz M."/>
            <person name="Spormann A.M."/>
            <person name="Op den Camp H."/>
            <person name="Overmann J."/>
            <person name="Amann R."/>
            <person name="Jetten M.S.M."/>
            <person name="Mascher T."/>
            <person name="Medema M.H."/>
            <person name="Devos D.P."/>
            <person name="Kaster A.-K."/>
            <person name="Ovreas L."/>
            <person name="Rohde M."/>
            <person name="Galperin M.Y."/>
            <person name="Jogler C."/>
        </authorList>
    </citation>
    <scope>NUCLEOTIDE SEQUENCE [LARGE SCALE GENOMIC DNA]</scope>
    <source>
        <strain evidence="3 4">Pan216</strain>
    </source>
</reference>
<evidence type="ECO:0000256" key="1">
    <source>
        <dbReference type="SAM" id="Coils"/>
    </source>
</evidence>
<organism evidence="3 4">
    <name type="scientific">Kolteria novifilia</name>
    <dbReference type="NCBI Taxonomy" id="2527975"/>
    <lineage>
        <taxon>Bacteria</taxon>
        <taxon>Pseudomonadati</taxon>
        <taxon>Planctomycetota</taxon>
        <taxon>Planctomycetia</taxon>
        <taxon>Kolteriales</taxon>
        <taxon>Kolteriaceae</taxon>
        <taxon>Kolteria</taxon>
    </lineage>
</organism>
<proteinExistence type="predicted"/>
<feature type="domain" description="Resolvase/invertase-type recombinase catalytic" evidence="2">
    <location>
        <begin position="20"/>
        <end position="166"/>
    </location>
</feature>
<dbReference type="Proteomes" id="UP000317093">
    <property type="component" value="Chromosome"/>
</dbReference>
<dbReference type="InterPro" id="IPR038109">
    <property type="entry name" value="DNA_bind_recomb_sf"/>
</dbReference>